<dbReference type="Proteomes" id="UP001589747">
    <property type="component" value="Unassembled WGS sequence"/>
</dbReference>
<dbReference type="EMBL" id="JBHMDO010000041">
    <property type="protein sequence ID" value="MFB9329235.1"/>
    <property type="molecule type" value="Genomic_DNA"/>
</dbReference>
<protein>
    <submittedName>
        <fullName evidence="1">Uncharacterized protein</fullName>
    </submittedName>
</protein>
<gene>
    <name evidence="1" type="ORF">ACFFSY_25140</name>
</gene>
<name>A0ABV5KWE7_9BACL</name>
<evidence type="ECO:0000313" key="1">
    <source>
        <dbReference type="EMBL" id="MFB9329235.1"/>
    </source>
</evidence>
<proteinExistence type="predicted"/>
<sequence>MGTRASRDETNRRRILALLQTMARGEQGRLPGTFSGKLYDEFIAVEDRSITLKYDFHREEAFVLCSVNVS</sequence>
<evidence type="ECO:0000313" key="2">
    <source>
        <dbReference type="Proteomes" id="UP001589747"/>
    </source>
</evidence>
<accession>A0ABV5KWE7</accession>
<organism evidence="1 2">
    <name type="scientific">Paenibacillus aurantiacus</name>
    <dbReference type="NCBI Taxonomy" id="1936118"/>
    <lineage>
        <taxon>Bacteria</taxon>
        <taxon>Bacillati</taxon>
        <taxon>Bacillota</taxon>
        <taxon>Bacilli</taxon>
        <taxon>Bacillales</taxon>
        <taxon>Paenibacillaceae</taxon>
        <taxon>Paenibacillus</taxon>
    </lineage>
</organism>
<comment type="caution">
    <text evidence="1">The sequence shown here is derived from an EMBL/GenBank/DDBJ whole genome shotgun (WGS) entry which is preliminary data.</text>
</comment>
<keyword evidence="2" id="KW-1185">Reference proteome</keyword>
<dbReference type="RefSeq" id="WP_377499317.1">
    <property type="nucleotide sequence ID" value="NZ_JBHMDO010000041.1"/>
</dbReference>
<reference evidence="1 2" key="1">
    <citation type="submission" date="2024-09" db="EMBL/GenBank/DDBJ databases">
        <authorList>
            <person name="Sun Q."/>
            <person name="Mori K."/>
        </authorList>
    </citation>
    <scope>NUCLEOTIDE SEQUENCE [LARGE SCALE GENOMIC DNA]</scope>
    <source>
        <strain evidence="1 2">TISTR 2452</strain>
    </source>
</reference>